<evidence type="ECO:0000256" key="3">
    <source>
        <dbReference type="ARBA" id="ARBA00022630"/>
    </source>
</evidence>
<dbReference type="Gene3D" id="3.40.50.1820">
    <property type="entry name" value="alpha/beta hydrolase"/>
    <property type="match status" value="1"/>
</dbReference>
<dbReference type="SUPFAM" id="SSF51905">
    <property type="entry name" value="FAD/NAD(P)-binding domain"/>
    <property type="match status" value="1"/>
</dbReference>
<gene>
    <name evidence="17" type="ORF">BC936DRAFT_145963</name>
</gene>
<evidence type="ECO:0000256" key="12">
    <source>
        <dbReference type="ARBA" id="ARBA00049723"/>
    </source>
</evidence>
<dbReference type="Pfam" id="PF05199">
    <property type="entry name" value="GMC_oxred_C"/>
    <property type="match status" value="1"/>
</dbReference>
<feature type="domain" description="Glucose-methanol-choline oxidoreductase C-terminal" evidence="16">
    <location>
        <begin position="546"/>
        <end position="610"/>
    </location>
</feature>
<dbReference type="InterPro" id="IPR003953">
    <property type="entry name" value="FAD-dep_OxRdtase_2_FAD-bd"/>
</dbReference>
<dbReference type="InterPro" id="IPR029058">
    <property type="entry name" value="AB_hydrolase_fold"/>
</dbReference>
<dbReference type="SUPFAM" id="SSF53474">
    <property type="entry name" value="alpha/beta-Hydrolases"/>
    <property type="match status" value="1"/>
</dbReference>
<comment type="caution">
    <text evidence="17">The sequence shown here is derived from an EMBL/GenBank/DDBJ whole genome shotgun (WGS) entry which is preliminary data.</text>
</comment>
<evidence type="ECO:0000256" key="5">
    <source>
        <dbReference type="ARBA" id="ARBA00023002"/>
    </source>
</evidence>
<evidence type="ECO:0000256" key="13">
    <source>
        <dbReference type="ARBA" id="ARBA00049744"/>
    </source>
</evidence>
<dbReference type="EC" id="5.3.3.1" evidence="10"/>
<dbReference type="InterPro" id="IPR036188">
    <property type="entry name" value="FAD/NAD-bd_sf"/>
</dbReference>
<evidence type="ECO:0000313" key="17">
    <source>
        <dbReference type="EMBL" id="RUP47239.1"/>
    </source>
</evidence>
<dbReference type="PANTHER" id="PTHR47470">
    <property type="entry name" value="CHOLESTEROL OXIDASE"/>
    <property type="match status" value="1"/>
</dbReference>
<protein>
    <recommendedName>
        <fullName evidence="13">Cholesterol oxidase</fullName>
        <ecNumber evidence="12">1.1.3.6</ecNumber>
        <ecNumber evidence="10">5.3.3.1</ecNumber>
    </recommendedName>
    <alternativeName>
        <fullName evidence="14">Cholesterol isomerase</fullName>
    </alternativeName>
</protein>
<dbReference type="Pfam" id="PF00890">
    <property type="entry name" value="FAD_binding_2"/>
    <property type="match status" value="1"/>
</dbReference>
<dbReference type="InterPro" id="IPR007867">
    <property type="entry name" value="GMC_OxRtase_C"/>
</dbReference>
<keyword evidence="3" id="KW-0285">Flavoprotein</keyword>
<feature type="domain" description="FAD-dependent oxidoreductase 2 FAD-binding" evidence="15">
    <location>
        <begin position="20"/>
        <end position="63"/>
    </location>
</feature>
<evidence type="ECO:0000256" key="9">
    <source>
        <dbReference type="ARBA" id="ARBA00023235"/>
    </source>
</evidence>
<organism evidence="17 18">
    <name type="scientific">Jimgerdemannia flammicorona</name>
    <dbReference type="NCBI Taxonomy" id="994334"/>
    <lineage>
        <taxon>Eukaryota</taxon>
        <taxon>Fungi</taxon>
        <taxon>Fungi incertae sedis</taxon>
        <taxon>Mucoromycota</taxon>
        <taxon>Mucoromycotina</taxon>
        <taxon>Endogonomycetes</taxon>
        <taxon>Endogonales</taxon>
        <taxon>Endogonaceae</taxon>
        <taxon>Jimgerdemannia</taxon>
    </lineage>
</organism>
<keyword evidence="18" id="KW-1185">Reference proteome</keyword>
<dbReference type="Proteomes" id="UP000268093">
    <property type="component" value="Unassembled WGS sequence"/>
</dbReference>
<evidence type="ECO:0000259" key="15">
    <source>
        <dbReference type="Pfam" id="PF00890"/>
    </source>
</evidence>
<comment type="pathway">
    <text evidence="11">Steroid metabolism; cholesterol degradation.</text>
</comment>
<evidence type="ECO:0000256" key="1">
    <source>
        <dbReference type="ARBA" id="ARBA00001974"/>
    </source>
</evidence>
<dbReference type="PANTHER" id="PTHR47470:SF1">
    <property type="entry name" value="FAD-DEPENDENT OXIDOREDUCTASE 2 FAD BINDING DOMAIN-CONTAINING PROTEIN"/>
    <property type="match status" value="1"/>
</dbReference>
<comment type="cofactor">
    <cofactor evidence="1">
        <name>FAD</name>
        <dbReference type="ChEBI" id="CHEBI:57692"/>
    </cofactor>
</comment>
<evidence type="ECO:0000313" key="18">
    <source>
        <dbReference type="Proteomes" id="UP000268093"/>
    </source>
</evidence>
<accession>A0A433D8Q6</accession>
<evidence type="ECO:0000256" key="4">
    <source>
        <dbReference type="ARBA" id="ARBA00022827"/>
    </source>
</evidence>
<keyword evidence="7" id="KW-1207">Sterol metabolism</keyword>
<dbReference type="OrthoDB" id="9974421at2759"/>
<evidence type="ECO:0000256" key="6">
    <source>
        <dbReference type="ARBA" id="ARBA00023098"/>
    </source>
</evidence>
<keyword evidence="4" id="KW-0274">FAD</keyword>
<evidence type="ECO:0000256" key="2">
    <source>
        <dbReference type="ARBA" id="ARBA00022548"/>
    </source>
</evidence>
<evidence type="ECO:0000259" key="16">
    <source>
        <dbReference type="Pfam" id="PF05199"/>
    </source>
</evidence>
<evidence type="ECO:0000256" key="11">
    <source>
        <dbReference type="ARBA" id="ARBA00049645"/>
    </source>
</evidence>
<dbReference type="EC" id="1.1.3.6" evidence="12"/>
<evidence type="ECO:0000256" key="14">
    <source>
        <dbReference type="ARBA" id="ARBA00049778"/>
    </source>
</evidence>
<reference evidence="17 18" key="1">
    <citation type="journal article" date="2018" name="New Phytol.">
        <title>Phylogenomics of Endogonaceae and evolution of mycorrhizas within Mucoromycota.</title>
        <authorList>
            <person name="Chang Y."/>
            <person name="Desiro A."/>
            <person name="Na H."/>
            <person name="Sandor L."/>
            <person name="Lipzen A."/>
            <person name="Clum A."/>
            <person name="Barry K."/>
            <person name="Grigoriev I.V."/>
            <person name="Martin F.M."/>
            <person name="Stajich J.E."/>
            <person name="Smith M.E."/>
            <person name="Bonito G."/>
            <person name="Spatafora J.W."/>
        </authorList>
    </citation>
    <scope>NUCLEOTIDE SEQUENCE [LARGE SCALE GENOMIC DNA]</scope>
    <source>
        <strain evidence="17 18">GMNB39</strain>
    </source>
</reference>
<name>A0A433D8Q6_9FUNG</name>
<dbReference type="InterPro" id="IPR052542">
    <property type="entry name" value="Cholesterol_Oxidase"/>
</dbReference>
<evidence type="ECO:0000256" key="10">
    <source>
        <dbReference type="ARBA" id="ARBA00038856"/>
    </source>
</evidence>
<dbReference type="EMBL" id="RBNI01004777">
    <property type="protein sequence ID" value="RUP47239.1"/>
    <property type="molecule type" value="Genomic_DNA"/>
</dbReference>
<dbReference type="Gene3D" id="3.50.50.60">
    <property type="entry name" value="FAD/NAD(P)-binding domain"/>
    <property type="match status" value="3"/>
</dbReference>
<dbReference type="GO" id="GO:0004769">
    <property type="term" value="F:steroid Delta-isomerase activity"/>
    <property type="evidence" value="ECO:0007669"/>
    <property type="project" value="UniProtKB-EC"/>
</dbReference>
<keyword evidence="8" id="KW-0753">Steroid metabolism</keyword>
<evidence type="ECO:0000256" key="8">
    <source>
        <dbReference type="ARBA" id="ARBA00023221"/>
    </source>
</evidence>
<proteinExistence type="predicted"/>
<dbReference type="GO" id="GO:0016995">
    <property type="term" value="F:cholesterol oxidase activity"/>
    <property type="evidence" value="ECO:0007669"/>
    <property type="project" value="UniProtKB-EC"/>
</dbReference>
<keyword evidence="5" id="KW-0560">Oxidoreductase</keyword>
<sequence length="1281" mass="143818">MSPTIPHISKELAQMRRHYDVVVVGSGYGGGISASRMSRAGKRVALLEKGKNFVTNINIGKSGGLESTRRKRWSASRRFKYPRLQHIMAKKPACTIFTKAKTSTLSLRMGKLSDSIFVKKFVTLGGTSLLNANVALRADERVWQQNIWPEEINQDMESIRRGKSEFKINLCRVISRHVFIKLQWPTFYTTAYGRAEEMLQPNPYPEDFPTLPKLAVLEEQAKLLGDTYHKNFYRPPIAVTFEDRVNNAGVMQYKSTLTGNDSTGVNDGSKNSTLMNYIPDAWNHGCEIFCEIEVKRVKYDEKNKKWIIFYEWLGAGRPAFKDDAECCFFVTADVLFLAAGTMGTNEILLRSKNFGLPVSNRLGEGFSGNGDILGFGYNINPLVNGVAMGNHSPRWFKQPVGPTITGIIDMRNQENVLNGYVIEEGVIPAAMGGLMNTILNGTRIVSPYQSPSRTVTESLRHTGRGLLTSLLGCYTGAVAHTQTYLIMSHDDNQGELTLVNDNLKVSLRDAGKTDRIRNLNNILARATDSIGGTFVPSPLWTVLDKEGLITVHPIGGCNMAKSGDDGVVNHKGQVYKDHDTSVHDSLYVCDGAIIPTALGVNPFFTISALAERVCELAAKDRGWKIDYSLAKKPIDFEHPLRSYDDLRELQVPLEGGVRFTETMKGFFSTEITSEDYASAEAQAKSSDSRMAFLLTIIAYDTRTHADMKANSSEITGTVSCRALSADPILVTSGHFRLFAPDESRADADNLVYKLYLLSTDGSEYTFEAFKRIDNEQPSLGWSQTTTLYVTVKDKNKVRGRGILHLTPRDFMVELSTLTVSQTLRIGFNCFHTNRSSINYIFASPHNHAFFKPIGKTFGQRLAARIEFVTKFSWNMSRHYLTWLLPLQFPADFAAAKPFSLPRPEPETWTVTASDGVQTLLTRYKGGLKGPVLLIPGAAVTHEIWATTLTKHNFLDYLLKNEYDVFLQDNRISPNVPASHDQSSMDDLILDHVAHIEKVREVTRCDKIAVVAHCVGSMSFFMGLLNGSIQGVGSVVASNVGMHPILGTVNRVKASIGLTTLWEKVFRKDSFDTNTSRNDTFLNRLTNLFLRFYPVPHGEACRNAVCKRISFTFGLLWQHGNLNEQFHEHLNKIVGHCNVSALKHITLVARRKVLVDANGDSVYVTDENIKKHLNLPILFIHGEQNVWYHKISRGFIKLTLCLYSELIREFIFFDSIDPEATKKSYNVLRELNGEENYKRRTFPGYGHLDCWFGSDAHKEIFPTALKQLEETKKQYGYTRRID</sequence>
<keyword evidence="6" id="KW-0443">Lipid metabolism</keyword>
<keyword evidence="2" id="KW-0153">Cholesterol metabolism</keyword>
<keyword evidence="9" id="KW-0413">Isomerase</keyword>
<dbReference type="GO" id="GO:0008203">
    <property type="term" value="P:cholesterol metabolic process"/>
    <property type="evidence" value="ECO:0007669"/>
    <property type="project" value="UniProtKB-KW"/>
</dbReference>
<evidence type="ECO:0000256" key="7">
    <source>
        <dbReference type="ARBA" id="ARBA00023166"/>
    </source>
</evidence>